<dbReference type="Pfam" id="PF03114">
    <property type="entry name" value="BAR"/>
    <property type="match status" value="1"/>
</dbReference>
<dbReference type="GO" id="GO:0030479">
    <property type="term" value="C:actin cortical patch"/>
    <property type="evidence" value="ECO:0007669"/>
    <property type="project" value="TreeGrafter"/>
</dbReference>
<evidence type="ECO:0008006" key="9">
    <source>
        <dbReference type="Google" id="ProtNLM"/>
    </source>
</evidence>
<dbReference type="EMBL" id="JAACFV010000073">
    <property type="protein sequence ID" value="KAF7507186.1"/>
    <property type="molecule type" value="Genomic_DNA"/>
</dbReference>
<dbReference type="Gene3D" id="1.20.1270.60">
    <property type="entry name" value="Arfaptin homology (AH) domain/BAR domain"/>
    <property type="match status" value="1"/>
</dbReference>
<reference evidence="7" key="1">
    <citation type="submission" date="2020-02" db="EMBL/GenBank/DDBJ databases">
        <authorList>
            <person name="Palmer J.M."/>
        </authorList>
    </citation>
    <scope>NUCLEOTIDE SEQUENCE</scope>
    <source>
        <strain evidence="7">EPUS1.4</strain>
        <tissue evidence="7">Thallus</tissue>
    </source>
</reference>
<dbReference type="PROSITE" id="PS51021">
    <property type="entry name" value="BAR"/>
    <property type="match status" value="1"/>
</dbReference>
<dbReference type="PANTHER" id="PTHR47174:SF2">
    <property type="entry name" value="SH3 DOMAIN SIGNALLING PROTEIN (AFU_ORTHOLOGUE AFUA_5G07670)"/>
    <property type="match status" value="1"/>
</dbReference>
<feature type="coiled-coil region" evidence="3">
    <location>
        <begin position="163"/>
        <end position="190"/>
    </location>
</feature>
<evidence type="ECO:0000313" key="7">
    <source>
        <dbReference type="EMBL" id="KAF7507186.1"/>
    </source>
</evidence>
<dbReference type="InterPro" id="IPR036028">
    <property type="entry name" value="SH3-like_dom_sf"/>
</dbReference>
<dbReference type="GO" id="GO:1990528">
    <property type="term" value="C:Rvs161p-Rvs167p complex"/>
    <property type="evidence" value="ECO:0007669"/>
    <property type="project" value="TreeGrafter"/>
</dbReference>
<sequence length="465" mass="51981">MQSVQRHFGKYMKRSADESQISVLLKDFEDADLLLAKIIDASKAWRDSWSSILSYQHRLVNEFEGMYAPIVGAADSYHGHQPVDTPENTMTRTVRLREEYEELKKDLMEEVNMVDERMIKPAMDAKDSLSLMKKTIKKREDRKLDFERYQGRVEAGRKKTKRSDRENAALSKAELDLNRATDEYNAADDNLRHCLPRLITATFSLLPHVLASQIQIQNTLLAHYYTMLHNYCSDENFPNPAPPMDEVIRTWDDGFKMIQREAESIAILANGKAVRMPMAIEDSNGVLNGYNRRPSGQSNLSRVPSTSPARALPAPSPTIDAKPKIGALPSPGTSVMLYPPSDTAVSSPTPSDYHTPLPFSPAAPRADYFSRDRQSSHTSATSSMTNLSATIAGKKKPPPPPPPRIPSSQAVFVTALYDFGGQGEGDLVFREGDRIKVIKKTESTDDWWQGELKGVRGSFPANYCA</sequence>
<accession>A0A8H7AHJ2</accession>
<evidence type="ECO:0000256" key="3">
    <source>
        <dbReference type="SAM" id="Coils"/>
    </source>
</evidence>
<dbReference type="Proteomes" id="UP000606974">
    <property type="component" value="Unassembled WGS sequence"/>
</dbReference>
<evidence type="ECO:0000256" key="2">
    <source>
        <dbReference type="PROSITE-ProRule" id="PRU00192"/>
    </source>
</evidence>
<dbReference type="PRINTS" id="PR00452">
    <property type="entry name" value="SH3DOMAIN"/>
</dbReference>
<dbReference type="InterPro" id="IPR004148">
    <property type="entry name" value="BAR_dom"/>
</dbReference>
<dbReference type="CDD" id="cd07599">
    <property type="entry name" value="BAR_Rvs167p"/>
    <property type="match status" value="1"/>
</dbReference>
<dbReference type="GO" id="GO:0051666">
    <property type="term" value="P:actin cortical patch localization"/>
    <property type="evidence" value="ECO:0007669"/>
    <property type="project" value="InterPro"/>
</dbReference>
<protein>
    <recommendedName>
        <fullName evidence="9">SH3 domain-containing protein</fullName>
    </recommendedName>
</protein>
<dbReference type="SUPFAM" id="SSF103657">
    <property type="entry name" value="BAR/IMD domain-like"/>
    <property type="match status" value="1"/>
</dbReference>
<dbReference type="Gene3D" id="2.30.30.40">
    <property type="entry name" value="SH3 Domains"/>
    <property type="match status" value="1"/>
</dbReference>
<dbReference type="InterPro" id="IPR001452">
    <property type="entry name" value="SH3_domain"/>
</dbReference>
<evidence type="ECO:0000259" key="5">
    <source>
        <dbReference type="PROSITE" id="PS50002"/>
    </source>
</evidence>
<dbReference type="InterPro" id="IPR027267">
    <property type="entry name" value="AH/BAR_dom_sf"/>
</dbReference>
<dbReference type="GO" id="GO:0006897">
    <property type="term" value="P:endocytosis"/>
    <property type="evidence" value="ECO:0007669"/>
    <property type="project" value="InterPro"/>
</dbReference>
<feature type="coiled-coil region" evidence="3">
    <location>
        <begin position="90"/>
        <end position="117"/>
    </location>
</feature>
<gene>
    <name evidence="7" type="ORF">GJ744_010868</name>
</gene>
<dbReference type="InterPro" id="IPR046982">
    <property type="entry name" value="BIN3/RVS161-like"/>
</dbReference>
<evidence type="ECO:0000256" key="1">
    <source>
        <dbReference type="ARBA" id="ARBA00022443"/>
    </source>
</evidence>
<feature type="region of interest" description="Disordered" evidence="4">
    <location>
        <begin position="287"/>
        <end position="406"/>
    </location>
</feature>
<keyword evidence="3" id="KW-0175">Coiled coil</keyword>
<keyword evidence="1 2" id="KW-0728">SH3 domain</keyword>
<dbReference type="GO" id="GO:0008289">
    <property type="term" value="F:lipid binding"/>
    <property type="evidence" value="ECO:0007669"/>
    <property type="project" value="TreeGrafter"/>
</dbReference>
<dbReference type="PANTHER" id="PTHR47174">
    <property type="entry name" value="BRIDGING INTEGRATOR 3"/>
    <property type="match status" value="1"/>
</dbReference>
<dbReference type="GO" id="GO:0043332">
    <property type="term" value="C:mating projection tip"/>
    <property type="evidence" value="ECO:0007669"/>
    <property type="project" value="TreeGrafter"/>
</dbReference>
<organism evidence="7 8">
    <name type="scientific">Endocarpon pusillum</name>
    <dbReference type="NCBI Taxonomy" id="364733"/>
    <lineage>
        <taxon>Eukaryota</taxon>
        <taxon>Fungi</taxon>
        <taxon>Dikarya</taxon>
        <taxon>Ascomycota</taxon>
        <taxon>Pezizomycotina</taxon>
        <taxon>Eurotiomycetes</taxon>
        <taxon>Chaetothyriomycetidae</taxon>
        <taxon>Verrucariales</taxon>
        <taxon>Verrucariaceae</taxon>
        <taxon>Endocarpon</taxon>
    </lineage>
</organism>
<proteinExistence type="predicted"/>
<evidence type="ECO:0000256" key="4">
    <source>
        <dbReference type="SAM" id="MobiDB-lite"/>
    </source>
</evidence>
<dbReference type="SMART" id="SM00326">
    <property type="entry name" value="SH3"/>
    <property type="match status" value="1"/>
</dbReference>
<dbReference type="Pfam" id="PF00018">
    <property type="entry name" value="SH3_1"/>
    <property type="match status" value="1"/>
</dbReference>
<evidence type="ECO:0000259" key="6">
    <source>
        <dbReference type="PROSITE" id="PS51021"/>
    </source>
</evidence>
<evidence type="ECO:0000313" key="8">
    <source>
        <dbReference type="Proteomes" id="UP000606974"/>
    </source>
</evidence>
<dbReference type="GO" id="GO:0031097">
    <property type="term" value="C:medial cortex"/>
    <property type="evidence" value="ECO:0007669"/>
    <property type="project" value="TreeGrafter"/>
</dbReference>
<feature type="compositionally biased region" description="Polar residues" evidence="4">
    <location>
        <begin position="294"/>
        <end position="308"/>
    </location>
</feature>
<dbReference type="SUPFAM" id="SSF50044">
    <property type="entry name" value="SH3-domain"/>
    <property type="match status" value="1"/>
</dbReference>
<keyword evidence="8" id="KW-1185">Reference proteome</keyword>
<dbReference type="GO" id="GO:0097320">
    <property type="term" value="P:plasma membrane tubulation"/>
    <property type="evidence" value="ECO:0007669"/>
    <property type="project" value="TreeGrafter"/>
</dbReference>
<comment type="caution">
    <text evidence="7">The sequence shown here is derived from an EMBL/GenBank/DDBJ whole genome shotgun (WGS) entry which is preliminary data.</text>
</comment>
<feature type="compositionally biased region" description="Polar residues" evidence="4">
    <location>
        <begin position="376"/>
        <end position="389"/>
    </location>
</feature>
<dbReference type="OrthoDB" id="10255128at2759"/>
<dbReference type="FunFam" id="2.30.30.40:FF:000100">
    <property type="entry name" value="SH3 domain-containing YSC84-like protein 1"/>
    <property type="match status" value="1"/>
</dbReference>
<dbReference type="AlphaFoldDB" id="A0A8H7AHJ2"/>
<feature type="compositionally biased region" description="Polar residues" evidence="4">
    <location>
        <begin position="343"/>
        <end position="352"/>
    </location>
</feature>
<feature type="domain" description="BAR" evidence="6">
    <location>
        <begin position="6"/>
        <end position="241"/>
    </location>
</feature>
<name>A0A8H7AHJ2_9EURO</name>
<dbReference type="PROSITE" id="PS50002">
    <property type="entry name" value="SH3"/>
    <property type="match status" value="1"/>
</dbReference>
<feature type="domain" description="SH3" evidence="5">
    <location>
        <begin position="408"/>
        <end position="465"/>
    </location>
</feature>